<feature type="transmembrane region" description="Helical" evidence="7">
    <location>
        <begin position="532"/>
        <end position="555"/>
    </location>
</feature>
<evidence type="ECO:0000259" key="8">
    <source>
        <dbReference type="Pfam" id="PF01490"/>
    </source>
</evidence>
<dbReference type="InterPro" id="IPR013057">
    <property type="entry name" value="AA_transpt_TM"/>
</dbReference>
<organism evidence="9 10">
    <name type="scientific">Dipteronia sinensis</name>
    <dbReference type="NCBI Taxonomy" id="43782"/>
    <lineage>
        <taxon>Eukaryota</taxon>
        <taxon>Viridiplantae</taxon>
        <taxon>Streptophyta</taxon>
        <taxon>Embryophyta</taxon>
        <taxon>Tracheophyta</taxon>
        <taxon>Spermatophyta</taxon>
        <taxon>Magnoliopsida</taxon>
        <taxon>eudicotyledons</taxon>
        <taxon>Gunneridae</taxon>
        <taxon>Pentapetalae</taxon>
        <taxon>rosids</taxon>
        <taxon>malvids</taxon>
        <taxon>Sapindales</taxon>
        <taxon>Sapindaceae</taxon>
        <taxon>Hippocastanoideae</taxon>
        <taxon>Acereae</taxon>
        <taxon>Dipteronia</taxon>
    </lineage>
</organism>
<evidence type="ECO:0000256" key="3">
    <source>
        <dbReference type="ARBA" id="ARBA00022692"/>
    </source>
</evidence>
<keyword evidence="4" id="KW-0029">Amino-acid transport</keyword>
<evidence type="ECO:0000313" key="10">
    <source>
        <dbReference type="Proteomes" id="UP001281410"/>
    </source>
</evidence>
<feature type="transmembrane region" description="Helical" evidence="7">
    <location>
        <begin position="250"/>
        <end position="270"/>
    </location>
</feature>
<feature type="domain" description="Amino acid transporter transmembrane" evidence="8">
    <location>
        <begin position="285"/>
        <end position="702"/>
    </location>
</feature>
<dbReference type="Proteomes" id="UP001281410">
    <property type="component" value="Unassembled WGS sequence"/>
</dbReference>
<feature type="transmembrane region" description="Helical" evidence="7">
    <location>
        <begin position="375"/>
        <end position="394"/>
    </location>
</feature>
<dbReference type="GO" id="GO:0006865">
    <property type="term" value="P:amino acid transport"/>
    <property type="evidence" value="ECO:0007669"/>
    <property type="project" value="UniProtKB-KW"/>
</dbReference>
<accession>A0AAD9ZTV4</accession>
<sequence length="719" mass="77720">MGEVAQEVNFFGDSPIHDHDHERPTMIKTPEQQLITIKESSCSVTGTFSGGGGGGGLIINGGSSSEYDHVLGGGIFDDQIEDDWLPITESRNGNIISVVFHLLCSGIGFQALSLPVAFVTLGWIWGIICLSLAFSWQLYTIWILVYLSEPVTGTGTRHSRYLRLAIAAFGPKPGKLIGIFPVMYLSGGSCVMLINTAGANMERLFTIIVSGGDGDATTTCEVKTLPGVVWFLMFACMAILIAQLPNLNSIAKVSMIGSITAVGSCTIWALSIKNDDWLPITESRNGNIISVVFHLLCSGIGFQALSLPVAFVTLGWIWGIICLSLAFSWQLYTTWILVHLSEPVTEGGTRHSRYLSLAIAAFGPKLGKLLGIFPVMYLSGGSCVMLIITAGANMKRLFAIIVCGSAGDTTSCEVAKSLSGGVWFLMFTCVAILIAQLPNLNSIAKVSMIGSITAVGSCTLIWVLSIKNGRPDHLSYRSLKIQRSDHMDKFGDIFNAIGIILLAFRGHNLVLEIQGTLPSNGKNPPSKTMWRGVTISYLIIAMTIFPLAICGFWAYGNKVTADGGLLSAFRQVHGHNTSRLALGTMYLLVLINSLSSFPIYAMPTFDKLEFKYVSAKRRRCPKRVRVGLRLFFGGLTFFIAVAFPFLGSLAPLIGGITLPLTYVYPCFMYISIRKPGWNGGMWLLNLGLGCLGTILSVVLVVAAVCNLANKGLHANFFRP</sequence>
<keyword evidence="6 7" id="KW-0472">Membrane</keyword>
<name>A0AAD9ZTV4_9ROSI</name>
<feature type="domain" description="Amino acid transporter transmembrane" evidence="8">
    <location>
        <begin position="92"/>
        <end position="272"/>
    </location>
</feature>
<feature type="transmembrane region" description="Helical" evidence="7">
    <location>
        <begin position="123"/>
        <end position="147"/>
    </location>
</feature>
<dbReference type="Pfam" id="PF01490">
    <property type="entry name" value="Aa_trans"/>
    <property type="match status" value="2"/>
</dbReference>
<evidence type="ECO:0000256" key="2">
    <source>
        <dbReference type="ARBA" id="ARBA00022448"/>
    </source>
</evidence>
<gene>
    <name evidence="9" type="ORF">Dsin_024264</name>
</gene>
<dbReference type="PANTHER" id="PTHR48017">
    <property type="entry name" value="OS05G0424000 PROTEIN-RELATED"/>
    <property type="match status" value="1"/>
</dbReference>
<comment type="caution">
    <text evidence="9">The sequence shown here is derived from an EMBL/GenBank/DDBJ whole genome shotgun (WGS) entry which is preliminary data.</text>
</comment>
<feature type="transmembrane region" description="Helical" evidence="7">
    <location>
        <begin position="95"/>
        <end position="117"/>
    </location>
</feature>
<feature type="transmembrane region" description="Helical" evidence="7">
    <location>
        <begin position="414"/>
        <end position="434"/>
    </location>
</feature>
<keyword evidence="3 7" id="KW-0812">Transmembrane</keyword>
<dbReference type="EMBL" id="JANJYJ010000008">
    <property type="protein sequence ID" value="KAK3192954.1"/>
    <property type="molecule type" value="Genomic_DNA"/>
</dbReference>
<feature type="transmembrane region" description="Helical" evidence="7">
    <location>
        <begin position="652"/>
        <end position="670"/>
    </location>
</feature>
<evidence type="ECO:0000256" key="6">
    <source>
        <dbReference type="ARBA" id="ARBA00023136"/>
    </source>
</evidence>
<evidence type="ECO:0000256" key="1">
    <source>
        <dbReference type="ARBA" id="ARBA00004370"/>
    </source>
</evidence>
<feature type="transmembrane region" description="Helical" evidence="7">
    <location>
        <begin position="227"/>
        <end position="244"/>
    </location>
</feature>
<dbReference type="AlphaFoldDB" id="A0AAD9ZTV4"/>
<evidence type="ECO:0000256" key="7">
    <source>
        <dbReference type="SAM" id="Phobius"/>
    </source>
</evidence>
<feature type="transmembrane region" description="Helical" evidence="7">
    <location>
        <begin position="626"/>
        <end position="646"/>
    </location>
</feature>
<dbReference type="GO" id="GO:0016020">
    <property type="term" value="C:membrane"/>
    <property type="evidence" value="ECO:0007669"/>
    <property type="project" value="UniProtKB-SubCell"/>
</dbReference>
<comment type="subcellular location">
    <subcellularLocation>
        <location evidence="1">Membrane</location>
    </subcellularLocation>
</comment>
<keyword evidence="5 7" id="KW-1133">Transmembrane helix</keyword>
<feature type="transmembrane region" description="Helical" evidence="7">
    <location>
        <begin position="316"/>
        <end position="338"/>
    </location>
</feature>
<evidence type="ECO:0000256" key="4">
    <source>
        <dbReference type="ARBA" id="ARBA00022970"/>
    </source>
</evidence>
<feature type="transmembrane region" description="Helical" evidence="7">
    <location>
        <begin position="585"/>
        <end position="605"/>
    </location>
</feature>
<keyword evidence="2" id="KW-0813">Transport</keyword>
<feature type="transmembrane region" description="Helical" evidence="7">
    <location>
        <begin position="446"/>
        <end position="466"/>
    </location>
</feature>
<feature type="transmembrane region" description="Helical" evidence="7">
    <location>
        <begin position="291"/>
        <end position="310"/>
    </location>
</feature>
<reference evidence="9" key="1">
    <citation type="journal article" date="2023" name="Plant J.">
        <title>Genome sequences and population genomics provide insights into the demographic history, inbreeding, and mutation load of two 'living fossil' tree species of Dipteronia.</title>
        <authorList>
            <person name="Feng Y."/>
            <person name="Comes H.P."/>
            <person name="Chen J."/>
            <person name="Zhu S."/>
            <person name="Lu R."/>
            <person name="Zhang X."/>
            <person name="Li P."/>
            <person name="Qiu J."/>
            <person name="Olsen K.M."/>
            <person name="Qiu Y."/>
        </authorList>
    </citation>
    <scope>NUCLEOTIDE SEQUENCE</scope>
    <source>
        <strain evidence="9">NBL</strain>
    </source>
</reference>
<proteinExistence type="predicted"/>
<evidence type="ECO:0000256" key="5">
    <source>
        <dbReference type="ARBA" id="ARBA00022989"/>
    </source>
</evidence>
<keyword evidence="10" id="KW-1185">Reference proteome</keyword>
<evidence type="ECO:0000313" key="9">
    <source>
        <dbReference type="EMBL" id="KAK3192954.1"/>
    </source>
</evidence>
<feature type="transmembrane region" description="Helical" evidence="7">
    <location>
        <begin position="682"/>
        <end position="709"/>
    </location>
</feature>
<protein>
    <recommendedName>
        <fullName evidence="8">Amino acid transporter transmembrane domain-containing protein</fullName>
    </recommendedName>
</protein>